<evidence type="ECO:0000313" key="2">
    <source>
        <dbReference type="EMBL" id="SCB41327.1"/>
    </source>
</evidence>
<dbReference type="InterPro" id="IPR029063">
    <property type="entry name" value="SAM-dependent_MTases_sf"/>
</dbReference>
<dbReference type="InterPro" id="IPR002052">
    <property type="entry name" value="DNA_methylase_N6_adenine_CS"/>
</dbReference>
<dbReference type="SUPFAM" id="SSF53335">
    <property type="entry name" value="S-adenosyl-L-methionine-dependent methyltransferases"/>
    <property type="match status" value="1"/>
</dbReference>
<dbReference type="PROSITE" id="PS00092">
    <property type="entry name" value="N6_MTASE"/>
    <property type="match status" value="1"/>
</dbReference>
<dbReference type="RefSeq" id="WP_167669590.1">
    <property type="nucleotide sequence ID" value="NZ_FMAF01000013.1"/>
</dbReference>
<sequence length="468" mass="50995">MPVYQSVKLPKPGPNALALITTAVSEGVVKATEPRHVTAANNAVGNRYLKRDKQDAKTYYPTERAREVLAMLQGIAEPGDLPITADIPQNMPDIQPSADASGLVATVERARALLDDGDIVNARIVASVAYATAKTAAQFAEQIGATEKLIAKARRMQADALLIEARAKILIAVKWDEAQASGKASKGGRPKTVSDGNSFTSEETGLSRKEIHEARKLAAAEHREPGIVERAIQARLSAGLEPTRANLRAAVGTASATKEARGHNLYETPPEAMHTLLALETFSTTVLEPACGRAAIARMLERAGYGVVLADLVDYGTADQHGELQAVQDFLTSQPAEDGSYDIVTNPPYGEVLNGFVAHALRVFRPRKMALLLNLNFLCGFADDDRNFAMDDCPPSRVYIFKHRLPMMHRDGWDGEKASSRMNTGWFVWELQEDGTYGDKEKWIPTRRVDWQDYMPAEAAQTAESEAA</sequence>
<dbReference type="GO" id="GO:0032259">
    <property type="term" value="P:methylation"/>
    <property type="evidence" value="ECO:0007669"/>
    <property type="project" value="InterPro"/>
</dbReference>
<accession>A0A1C3WMR7</accession>
<dbReference type="GO" id="GO:0008168">
    <property type="term" value="F:methyltransferase activity"/>
    <property type="evidence" value="ECO:0007669"/>
    <property type="project" value="InterPro"/>
</dbReference>
<dbReference type="EMBL" id="FMAF01000013">
    <property type="protein sequence ID" value="SCB41327.1"/>
    <property type="molecule type" value="Genomic_DNA"/>
</dbReference>
<feature type="compositionally biased region" description="Polar residues" evidence="1">
    <location>
        <begin position="194"/>
        <end position="204"/>
    </location>
</feature>
<proteinExistence type="predicted"/>
<name>A0A1C3WMR7_9HYPH</name>
<dbReference type="AlphaFoldDB" id="A0A1C3WMR7"/>
<evidence type="ECO:0000256" key="1">
    <source>
        <dbReference type="SAM" id="MobiDB-lite"/>
    </source>
</evidence>
<dbReference type="GO" id="GO:0003676">
    <property type="term" value="F:nucleic acid binding"/>
    <property type="evidence" value="ECO:0007669"/>
    <property type="project" value="InterPro"/>
</dbReference>
<dbReference type="Proteomes" id="UP000199205">
    <property type="component" value="Unassembled WGS sequence"/>
</dbReference>
<organism evidence="2 3">
    <name type="scientific">Rhizobium lusitanum</name>
    <dbReference type="NCBI Taxonomy" id="293958"/>
    <lineage>
        <taxon>Bacteria</taxon>
        <taxon>Pseudomonadati</taxon>
        <taxon>Pseudomonadota</taxon>
        <taxon>Alphaproteobacteria</taxon>
        <taxon>Hyphomicrobiales</taxon>
        <taxon>Rhizobiaceae</taxon>
        <taxon>Rhizobium/Agrobacterium group</taxon>
        <taxon>Rhizobium</taxon>
    </lineage>
</organism>
<evidence type="ECO:0000313" key="3">
    <source>
        <dbReference type="Proteomes" id="UP000199205"/>
    </source>
</evidence>
<evidence type="ECO:0008006" key="4">
    <source>
        <dbReference type="Google" id="ProtNLM"/>
    </source>
</evidence>
<gene>
    <name evidence="2" type="ORF">GA0061101_113156</name>
</gene>
<protein>
    <recommendedName>
        <fullName evidence="4">SAM-dependent methyltransferase</fullName>
    </recommendedName>
</protein>
<dbReference type="Gene3D" id="3.40.50.150">
    <property type="entry name" value="Vaccinia Virus protein VP39"/>
    <property type="match status" value="1"/>
</dbReference>
<reference evidence="2 3" key="1">
    <citation type="submission" date="2016-08" db="EMBL/GenBank/DDBJ databases">
        <authorList>
            <person name="Seilhamer J.J."/>
        </authorList>
    </citation>
    <scope>NUCLEOTIDE SEQUENCE [LARGE SCALE GENOMIC DNA]</scope>
    <source>
        <strain evidence="2 3">P1-7</strain>
    </source>
</reference>
<feature type="region of interest" description="Disordered" evidence="1">
    <location>
        <begin position="181"/>
        <end position="207"/>
    </location>
</feature>